<evidence type="ECO:0000259" key="3">
    <source>
        <dbReference type="Pfam" id="PF17481"/>
    </source>
</evidence>
<dbReference type="Gene3D" id="2.60.40.4290">
    <property type="match status" value="1"/>
</dbReference>
<accession>A0A223D5Q6</accession>
<feature type="domain" description="Tail sheath protein Gp18-like" evidence="5">
    <location>
        <begin position="33"/>
        <end position="90"/>
    </location>
</feature>
<name>A0A223D5Q6_9BACL</name>
<organism evidence="6 7">
    <name type="scientific">Tumebacillus algifaecis</name>
    <dbReference type="NCBI Taxonomy" id="1214604"/>
    <lineage>
        <taxon>Bacteria</taxon>
        <taxon>Bacillati</taxon>
        <taxon>Bacillota</taxon>
        <taxon>Bacilli</taxon>
        <taxon>Bacillales</taxon>
        <taxon>Alicyclobacillaceae</taxon>
        <taxon>Tumebacillus</taxon>
    </lineage>
</organism>
<feature type="domain" description="Tail sheath protein subtilisin-like" evidence="2">
    <location>
        <begin position="181"/>
        <end position="329"/>
    </location>
</feature>
<evidence type="ECO:0000313" key="6">
    <source>
        <dbReference type="EMBL" id="ASS76817.1"/>
    </source>
</evidence>
<comment type="similarity">
    <text evidence="1">Belongs to the myoviridae tail sheath protein family.</text>
</comment>
<protein>
    <submittedName>
        <fullName evidence="6">Phage tail sheath protein</fullName>
    </submittedName>
</protein>
<evidence type="ECO:0000259" key="2">
    <source>
        <dbReference type="Pfam" id="PF04984"/>
    </source>
</evidence>
<dbReference type="InterPro" id="IPR020287">
    <property type="entry name" value="Tail_sheath_C"/>
</dbReference>
<reference evidence="6 7" key="1">
    <citation type="journal article" date="2015" name="Int. J. Syst. Evol. Microbiol.">
        <title>Tumebacillus algifaecis sp. nov., isolated from decomposing algal scum.</title>
        <authorList>
            <person name="Wu Y.F."/>
            <person name="Zhang B."/>
            <person name="Xing P."/>
            <person name="Wu Q.L."/>
            <person name="Liu S.J."/>
        </authorList>
    </citation>
    <scope>NUCLEOTIDE SEQUENCE [LARGE SCALE GENOMIC DNA]</scope>
    <source>
        <strain evidence="6 7">THMBR28</strain>
    </source>
</reference>
<dbReference type="EMBL" id="CP022657">
    <property type="protein sequence ID" value="ASS76817.1"/>
    <property type="molecule type" value="Genomic_DNA"/>
</dbReference>
<gene>
    <name evidence="6" type="ORF">CIG75_18970</name>
</gene>
<dbReference type="InterPro" id="IPR035326">
    <property type="entry name" value="Beta_sandwich_Seath"/>
</dbReference>
<dbReference type="Gene3D" id="3.30.1370.220">
    <property type="match status" value="1"/>
</dbReference>
<dbReference type="InterPro" id="IPR054564">
    <property type="entry name" value="Gp18_domIII_N"/>
</dbReference>
<dbReference type="Gene3D" id="3.40.50.11790">
    <property type="match status" value="1"/>
</dbReference>
<evidence type="ECO:0000256" key="1">
    <source>
        <dbReference type="ARBA" id="ARBA00008005"/>
    </source>
</evidence>
<evidence type="ECO:0000259" key="4">
    <source>
        <dbReference type="Pfam" id="PF17482"/>
    </source>
</evidence>
<dbReference type="Proteomes" id="UP000214688">
    <property type="component" value="Chromosome"/>
</dbReference>
<evidence type="ECO:0000313" key="7">
    <source>
        <dbReference type="Proteomes" id="UP000214688"/>
    </source>
</evidence>
<keyword evidence="7" id="KW-1185">Reference proteome</keyword>
<sequence length="438" mass="47223">MAGGTFTTQDKTRPGVYINFESVPKASGTLGDRGVVTMALPLSWGADHAVIAVNAGDDTSKLLGYDIATPQLLLVREALKRAKTILLYRLNAGTKAKVTVGGLTATAKYGGVRGNDLTVTIQQDIDDELVYIVRTMLQGVVLDEQTAAAIDGLQANDWLTFSGTGALTATASAPLTGGADGTATNQDHSDYLEAIELTDFQTIALVSTDNTLKTLYTAFVKRLRDSEGVKVQAVLENYATADYEGVISVKNGVVLSDGTSLTAAQATAWMAAATAGAAVNQSLTYSPYEDAVDANPRYTNSQIEAALRAGEIVFTRNNGRIVVEQDINTLSSYTPTKQRHFSKNRVLRVLDGINNDMKRTFESTFVGKVANTDDGRNLIRNEYNKYFDLLQNLSAIQNFDAQTDVLVKVGDDSESVYAEVNVQPVDAVEKIYMKVQVR</sequence>
<dbReference type="Gene3D" id="3.30.360.90">
    <property type="match status" value="1"/>
</dbReference>
<dbReference type="Pfam" id="PF17482">
    <property type="entry name" value="Phage_sheath_1C"/>
    <property type="match status" value="1"/>
</dbReference>
<feature type="domain" description="Tail sheath protein C-terminal" evidence="4">
    <location>
        <begin position="337"/>
        <end position="438"/>
    </location>
</feature>
<dbReference type="Pfam" id="PF17481">
    <property type="entry name" value="Phage_sheath_domII"/>
    <property type="match status" value="1"/>
</dbReference>
<dbReference type="AlphaFoldDB" id="A0A223D5Q6"/>
<dbReference type="Pfam" id="PF22671">
    <property type="entry name" value="Gp18_domIII_N"/>
    <property type="match status" value="1"/>
</dbReference>
<dbReference type="KEGG" id="tab:CIG75_18970"/>
<feature type="domain" description="Phage tail sheath protein-like beta-sandwich" evidence="3">
    <location>
        <begin position="91"/>
        <end position="180"/>
    </location>
</feature>
<dbReference type="InterPro" id="IPR035089">
    <property type="entry name" value="Phage_sheath_subtilisin"/>
</dbReference>
<dbReference type="Gene3D" id="3.30.1490.360">
    <property type="match status" value="1"/>
</dbReference>
<dbReference type="RefSeq" id="WP_094238044.1">
    <property type="nucleotide sequence ID" value="NZ_CP022657.1"/>
</dbReference>
<dbReference type="OrthoDB" id="89060at2"/>
<dbReference type="Pfam" id="PF04984">
    <property type="entry name" value="Phage_sheath_1"/>
    <property type="match status" value="1"/>
</dbReference>
<proteinExistence type="inferred from homology"/>
<evidence type="ECO:0000259" key="5">
    <source>
        <dbReference type="Pfam" id="PF22671"/>
    </source>
</evidence>